<protein>
    <submittedName>
        <fullName evidence="1">Uncharacterized protein</fullName>
    </submittedName>
</protein>
<dbReference type="PANTHER" id="PTHR46238">
    <property type="entry name" value="REVERSE TRANSCRIPTASE DOMAIN-CONTAINING PROTEIN"/>
    <property type="match status" value="1"/>
</dbReference>
<accession>A0A8D9FCJ3</accession>
<organism evidence="1">
    <name type="scientific">Cacopsylla melanoneura</name>
    <dbReference type="NCBI Taxonomy" id="428564"/>
    <lineage>
        <taxon>Eukaryota</taxon>
        <taxon>Metazoa</taxon>
        <taxon>Ecdysozoa</taxon>
        <taxon>Arthropoda</taxon>
        <taxon>Hexapoda</taxon>
        <taxon>Insecta</taxon>
        <taxon>Pterygota</taxon>
        <taxon>Neoptera</taxon>
        <taxon>Paraneoptera</taxon>
        <taxon>Hemiptera</taxon>
        <taxon>Sternorrhyncha</taxon>
        <taxon>Psylloidea</taxon>
        <taxon>Psyllidae</taxon>
        <taxon>Psyllinae</taxon>
        <taxon>Cacopsylla</taxon>
    </lineage>
</organism>
<sequence length="133" mass="15684">MKGAHRINAAWMNWKKMTGVLCNRRMNVRGKIHKIVVRPAMLYGSETWALMKVYEKRLEVAEMRMLRWSCGVARMDRIRNSATSTTCRFSWTREEVIDIMDWTGKISHNRISTKTPPDSKQEKKNLIKPLLQF</sequence>
<name>A0A8D9FCJ3_9HEMI</name>
<dbReference type="PANTHER" id="PTHR46238:SF8">
    <property type="entry name" value="ENDONUCLEASE_EXONUCLEASE_PHOSPHATASE DOMAIN-CONTAINING PROTEIN"/>
    <property type="match status" value="1"/>
</dbReference>
<evidence type="ECO:0000313" key="1">
    <source>
        <dbReference type="EMBL" id="CAG6785351.1"/>
    </source>
</evidence>
<reference evidence="1" key="1">
    <citation type="submission" date="2021-05" db="EMBL/GenBank/DDBJ databases">
        <authorList>
            <person name="Alioto T."/>
            <person name="Alioto T."/>
            <person name="Gomez Garrido J."/>
        </authorList>
    </citation>
    <scope>NUCLEOTIDE SEQUENCE</scope>
</reference>
<proteinExistence type="predicted"/>
<dbReference type="EMBL" id="HBUF01643227">
    <property type="protein sequence ID" value="CAG6785351.1"/>
    <property type="molecule type" value="Transcribed_RNA"/>
</dbReference>
<dbReference type="AlphaFoldDB" id="A0A8D9FCJ3"/>